<dbReference type="InterPro" id="IPR052930">
    <property type="entry name" value="TA_antitoxin_MntA"/>
</dbReference>
<evidence type="ECO:0000313" key="3">
    <source>
        <dbReference type="Proteomes" id="UP000825123"/>
    </source>
</evidence>
<organism evidence="2 3">
    <name type="scientific">Stygiolobus caldivivus</name>
    <dbReference type="NCBI Taxonomy" id="2824673"/>
    <lineage>
        <taxon>Archaea</taxon>
        <taxon>Thermoproteota</taxon>
        <taxon>Thermoprotei</taxon>
        <taxon>Sulfolobales</taxon>
        <taxon>Sulfolobaceae</taxon>
        <taxon>Stygiolobus</taxon>
    </lineage>
</organism>
<protein>
    <recommendedName>
        <fullName evidence="1">Polymerase beta nucleotidyltransferase domain-containing protein</fullName>
    </recommendedName>
</protein>
<gene>
    <name evidence="2" type="ORF">KN1_24060</name>
</gene>
<sequence length="134" mass="15883">MSVTHKIPFDEREKILEEIKRLLFEKKEILLAIVYGGFVQSPVFRDIDIGVYTGYKVSWRDSWLYADDLNDEIEKLTKIKGDVKFIEYAPVKFKIIMLRGKLLFERECCLRAMLYASYLEDYMDIETVKTLLPK</sequence>
<dbReference type="EMBL" id="AP024597">
    <property type="protein sequence ID" value="BCU71109.1"/>
    <property type="molecule type" value="Genomic_DNA"/>
</dbReference>
<dbReference type="AlphaFoldDB" id="A0A8D5U9E5"/>
<evidence type="ECO:0000313" key="2">
    <source>
        <dbReference type="EMBL" id="BCU71109.1"/>
    </source>
</evidence>
<dbReference type="InterPro" id="IPR043519">
    <property type="entry name" value="NT_sf"/>
</dbReference>
<dbReference type="PANTHER" id="PTHR43852:SF3">
    <property type="entry name" value="NUCLEOTIDYLTRANSFERASE"/>
    <property type="match status" value="1"/>
</dbReference>
<dbReference type="Pfam" id="PF18765">
    <property type="entry name" value="Polbeta"/>
    <property type="match status" value="1"/>
</dbReference>
<proteinExistence type="predicted"/>
<reference evidence="2 3" key="1">
    <citation type="submission" date="2021-04" db="EMBL/GenBank/DDBJ databases">
        <title>Complete genome sequence of Stygiolobus sp. KN-1.</title>
        <authorList>
            <person name="Nakamura K."/>
            <person name="Sakai H."/>
            <person name="Kurosawa N."/>
        </authorList>
    </citation>
    <scope>NUCLEOTIDE SEQUENCE [LARGE SCALE GENOMIC DNA]</scope>
    <source>
        <strain evidence="2 3">KN-1</strain>
    </source>
</reference>
<evidence type="ECO:0000259" key="1">
    <source>
        <dbReference type="Pfam" id="PF18765"/>
    </source>
</evidence>
<dbReference type="Proteomes" id="UP000825123">
    <property type="component" value="Chromosome"/>
</dbReference>
<dbReference type="InterPro" id="IPR041633">
    <property type="entry name" value="Polbeta"/>
</dbReference>
<dbReference type="KEGG" id="csty:KN1_24060"/>
<dbReference type="SUPFAM" id="SSF81301">
    <property type="entry name" value="Nucleotidyltransferase"/>
    <property type="match status" value="1"/>
</dbReference>
<keyword evidence="3" id="KW-1185">Reference proteome</keyword>
<name>A0A8D5U9E5_9CREN</name>
<accession>A0A8D5U9E5</accession>
<feature type="domain" description="Polymerase beta nucleotidyltransferase" evidence="1">
    <location>
        <begin position="17"/>
        <end position="106"/>
    </location>
</feature>
<dbReference type="PANTHER" id="PTHR43852">
    <property type="entry name" value="NUCLEOTIDYLTRANSFERASE"/>
    <property type="match status" value="1"/>
</dbReference>